<evidence type="ECO:0000313" key="2">
    <source>
        <dbReference type="EMBL" id="KKM04031.1"/>
    </source>
</evidence>
<name>A0A0F9JDW7_9ZZZZ</name>
<dbReference type="PANTHER" id="PTHR46889">
    <property type="entry name" value="TRANSPOSASE INSF FOR INSERTION SEQUENCE IS3B-RELATED"/>
    <property type="match status" value="1"/>
</dbReference>
<sequence>MYHRYQEGGFDALANRYRPPQQFWNAIPPWEKQRVVETALEHPEKSPRELAWFITDTRGYYISESTVYRILKANDLVTSPIYTVVTAQDKFPNPTRAPNELWQTDFTWFKVVHWGWYYLCTILDDYSRYILAWQLCTGMSTEEVKITIEAAIGFTGIRDPMVLHRPRLLSDNGACYVSQALKEFLKQEGIAHTRGRPYHPMTQGKIERYHRSMKNILLLENYYSPDELTYQIDLFIEYYNNHRYHEALNNLTPADVYHGNEREILTRRERIKKKTMIQRRRCNCSLKVA</sequence>
<comment type="caution">
    <text evidence="2">The sequence shown here is derived from an EMBL/GenBank/DDBJ whole genome shotgun (WGS) entry which is preliminary data.</text>
</comment>
<dbReference type="InterPro" id="IPR036397">
    <property type="entry name" value="RNaseH_sf"/>
</dbReference>
<dbReference type="SUPFAM" id="SSF46689">
    <property type="entry name" value="Homeodomain-like"/>
    <property type="match status" value="1"/>
</dbReference>
<dbReference type="EMBL" id="LAZR01016549">
    <property type="protein sequence ID" value="KKM04031.1"/>
    <property type="molecule type" value="Genomic_DNA"/>
</dbReference>
<protein>
    <recommendedName>
        <fullName evidence="1">Integrase catalytic domain-containing protein</fullName>
    </recommendedName>
</protein>
<gene>
    <name evidence="2" type="ORF">LCGC14_1768350</name>
</gene>
<dbReference type="Pfam" id="PF00665">
    <property type="entry name" value="rve"/>
    <property type="match status" value="1"/>
</dbReference>
<dbReference type="InterPro" id="IPR048020">
    <property type="entry name" value="Transpos_IS3"/>
</dbReference>
<proteinExistence type="predicted"/>
<dbReference type="Gene3D" id="3.30.420.10">
    <property type="entry name" value="Ribonuclease H-like superfamily/Ribonuclease H"/>
    <property type="match status" value="1"/>
</dbReference>
<dbReference type="Pfam" id="PF13565">
    <property type="entry name" value="HTH_32"/>
    <property type="match status" value="1"/>
</dbReference>
<dbReference type="InterPro" id="IPR009057">
    <property type="entry name" value="Homeodomain-like_sf"/>
</dbReference>
<organism evidence="2">
    <name type="scientific">marine sediment metagenome</name>
    <dbReference type="NCBI Taxonomy" id="412755"/>
    <lineage>
        <taxon>unclassified sequences</taxon>
        <taxon>metagenomes</taxon>
        <taxon>ecological metagenomes</taxon>
    </lineage>
</organism>
<dbReference type="GO" id="GO:0003676">
    <property type="term" value="F:nucleic acid binding"/>
    <property type="evidence" value="ECO:0007669"/>
    <property type="project" value="InterPro"/>
</dbReference>
<dbReference type="NCBIfam" id="NF033516">
    <property type="entry name" value="transpos_IS3"/>
    <property type="match status" value="1"/>
</dbReference>
<reference evidence="2" key="1">
    <citation type="journal article" date="2015" name="Nature">
        <title>Complex archaea that bridge the gap between prokaryotes and eukaryotes.</title>
        <authorList>
            <person name="Spang A."/>
            <person name="Saw J.H."/>
            <person name="Jorgensen S.L."/>
            <person name="Zaremba-Niedzwiedzka K."/>
            <person name="Martijn J."/>
            <person name="Lind A.E."/>
            <person name="van Eijk R."/>
            <person name="Schleper C."/>
            <person name="Guy L."/>
            <person name="Ettema T.J."/>
        </authorList>
    </citation>
    <scope>NUCLEOTIDE SEQUENCE</scope>
</reference>
<dbReference type="PROSITE" id="PS50994">
    <property type="entry name" value="INTEGRASE"/>
    <property type="match status" value="1"/>
</dbReference>
<dbReference type="InterPro" id="IPR001584">
    <property type="entry name" value="Integrase_cat-core"/>
</dbReference>
<dbReference type="GO" id="GO:0015074">
    <property type="term" value="P:DNA integration"/>
    <property type="evidence" value="ECO:0007669"/>
    <property type="project" value="InterPro"/>
</dbReference>
<dbReference type="AlphaFoldDB" id="A0A0F9JDW7"/>
<dbReference type="InterPro" id="IPR050900">
    <property type="entry name" value="Transposase_IS3/IS150/IS904"/>
</dbReference>
<dbReference type="SUPFAM" id="SSF53098">
    <property type="entry name" value="Ribonuclease H-like"/>
    <property type="match status" value="1"/>
</dbReference>
<dbReference type="InterPro" id="IPR012337">
    <property type="entry name" value="RNaseH-like_sf"/>
</dbReference>
<dbReference type="PANTHER" id="PTHR46889:SF4">
    <property type="entry name" value="TRANSPOSASE INSO FOR INSERTION SEQUENCE ELEMENT IS911B-RELATED"/>
    <property type="match status" value="1"/>
</dbReference>
<evidence type="ECO:0000259" key="1">
    <source>
        <dbReference type="PROSITE" id="PS50994"/>
    </source>
</evidence>
<feature type="domain" description="Integrase catalytic" evidence="1">
    <location>
        <begin position="94"/>
        <end position="261"/>
    </location>
</feature>
<accession>A0A0F9JDW7</accession>